<keyword evidence="3" id="KW-1015">Disulfide bond</keyword>
<keyword evidence="2" id="KW-0677">Repeat</keyword>
<dbReference type="InterPro" id="IPR002486">
    <property type="entry name" value="Col_cuticle_N"/>
</dbReference>
<proteinExistence type="predicted"/>
<comment type="subunit">
    <text evidence="1">Collagen polypeptide chains are complexed within the cuticle by disulfide bonds and other types of covalent cross-links.</text>
</comment>
<dbReference type="STRING" id="31234.E3LUY4"/>
<sequence>MTSSSKWDNVAFGLSAACLSAGIILLVSIATWQTEITKIAEEAIVETQIFQETSEKIWDDLVFVATGETDRHKRHAYLTRAPVLPDVIVEDHQDNLDLMGRMDVSLKSMAFPNSSIDFSDDGEPGVPGQSGDDDVSVLRHDPGRCAQCPAGPMGPPGPRGDFGPPGRTGAPGINGIPGRPGQPGYPGEPGLPGPVGEPGTDGKPGNRGKDGVRVRRIPGPPGPPGAEGDIGVPGGQGSPGLAGGPGDSGAPGPQGPQGQKGIDGVPGGFGQPGPQGVDGEYCPCPKQIKKSK</sequence>
<feature type="transmembrane region" description="Helical" evidence="5">
    <location>
        <begin position="12"/>
        <end position="32"/>
    </location>
</feature>
<feature type="compositionally biased region" description="Low complexity" evidence="4">
    <location>
        <begin position="250"/>
        <end position="263"/>
    </location>
</feature>
<dbReference type="HOGENOM" id="CLU_001074_4_3_1"/>
<feature type="region of interest" description="Disordered" evidence="4">
    <location>
        <begin position="115"/>
        <end position="292"/>
    </location>
</feature>
<reference evidence="7" key="1">
    <citation type="submission" date="2007-07" db="EMBL/GenBank/DDBJ databases">
        <title>PCAP assembly of the Caenorhabditis remanei genome.</title>
        <authorList>
            <consortium name="The Caenorhabditis remanei Sequencing Consortium"/>
            <person name="Wilson R.K."/>
        </authorList>
    </citation>
    <scope>NUCLEOTIDE SEQUENCE [LARGE SCALE GENOMIC DNA]</scope>
    <source>
        <strain evidence="7">PB4641</strain>
    </source>
</reference>
<dbReference type="OrthoDB" id="5861527at2759"/>
<evidence type="ECO:0000256" key="1">
    <source>
        <dbReference type="ARBA" id="ARBA00011518"/>
    </source>
</evidence>
<dbReference type="GO" id="GO:0042302">
    <property type="term" value="F:structural constituent of cuticle"/>
    <property type="evidence" value="ECO:0007669"/>
    <property type="project" value="InterPro"/>
</dbReference>
<evidence type="ECO:0000313" key="8">
    <source>
        <dbReference type="Proteomes" id="UP000008281"/>
    </source>
</evidence>
<dbReference type="PANTHER" id="PTHR24637:SF364">
    <property type="entry name" value="NEMATODE CUTICLE COLLAGEN N-TERMINAL DOMAIN-CONTAINING PROTEIN"/>
    <property type="match status" value="1"/>
</dbReference>
<dbReference type="FunCoup" id="E3LUY4">
    <property type="interactions" value="545"/>
</dbReference>
<feature type="domain" description="Nematode cuticle collagen N-terminal" evidence="6">
    <location>
        <begin position="9"/>
        <end position="61"/>
    </location>
</feature>
<feature type="compositionally biased region" description="Low complexity" evidence="4">
    <location>
        <begin position="159"/>
        <end position="168"/>
    </location>
</feature>
<protein>
    <submittedName>
        <fullName evidence="7">CRE-COL-58 protein</fullName>
    </submittedName>
</protein>
<feature type="compositionally biased region" description="Gly residues" evidence="4">
    <location>
        <begin position="264"/>
        <end position="273"/>
    </location>
</feature>
<evidence type="ECO:0000256" key="5">
    <source>
        <dbReference type="SAM" id="Phobius"/>
    </source>
</evidence>
<evidence type="ECO:0000256" key="3">
    <source>
        <dbReference type="ARBA" id="ARBA00023157"/>
    </source>
</evidence>
<accession>E3LUY4</accession>
<evidence type="ECO:0000256" key="2">
    <source>
        <dbReference type="ARBA" id="ARBA00022737"/>
    </source>
</evidence>
<dbReference type="eggNOG" id="KOG3544">
    <property type="taxonomic scope" value="Eukaryota"/>
</dbReference>
<gene>
    <name evidence="7" type="primary">Cre-col-58</name>
    <name evidence="7" type="ORF">CRE_29642</name>
</gene>
<evidence type="ECO:0000256" key="4">
    <source>
        <dbReference type="SAM" id="MobiDB-lite"/>
    </source>
</evidence>
<feature type="compositionally biased region" description="Gly residues" evidence="4">
    <location>
        <begin position="231"/>
        <end position="249"/>
    </location>
</feature>
<evidence type="ECO:0000259" key="6">
    <source>
        <dbReference type="SMART" id="SM01088"/>
    </source>
</evidence>
<dbReference type="Proteomes" id="UP000008281">
    <property type="component" value="Unassembled WGS sequence"/>
</dbReference>
<dbReference type="InParanoid" id="E3LUY4"/>
<keyword evidence="5" id="KW-1133">Transmembrane helix</keyword>
<dbReference type="AlphaFoldDB" id="E3LUY4"/>
<dbReference type="PANTHER" id="PTHR24637">
    <property type="entry name" value="COLLAGEN"/>
    <property type="match status" value="1"/>
</dbReference>
<name>E3LUY4_CAERE</name>
<dbReference type="EMBL" id="DS268416">
    <property type="protein sequence ID" value="EFP12650.1"/>
    <property type="molecule type" value="Genomic_DNA"/>
</dbReference>
<keyword evidence="8" id="KW-1185">Reference proteome</keyword>
<dbReference type="SMART" id="SM01088">
    <property type="entry name" value="Col_cuticle_N"/>
    <property type="match status" value="1"/>
</dbReference>
<keyword evidence="5" id="KW-0472">Membrane</keyword>
<dbReference type="OMA" id="RHDPGRC"/>
<evidence type="ECO:0000313" key="7">
    <source>
        <dbReference type="EMBL" id="EFP12650.1"/>
    </source>
</evidence>
<organism evidence="8">
    <name type="scientific">Caenorhabditis remanei</name>
    <name type="common">Caenorhabditis vulgaris</name>
    <dbReference type="NCBI Taxonomy" id="31234"/>
    <lineage>
        <taxon>Eukaryota</taxon>
        <taxon>Metazoa</taxon>
        <taxon>Ecdysozoa</taxon>
        <taxon>Nematoda</taxon>
        <taxon>Chromadorea</taxon>
        <taxon>Rhabditida</taxon>
        <taxon>Rhabditina</taxon>
        <taxon>Rhabditomorpha</taxon>
        <taxon>Rhabditoidea</taxon>
        <taxon>Rhabditidae</taxon>
        <taxon>Peloderinae</taxon>
        <taxon>Caenorhabditis</taxon>
    </lineage>
</organism>
<keyword evidence="5" id="KW-0812">Transmembrane</keyword>